<feature type="transmembrane region" description="Helical" evidence="10">
    <location>
        <begin position="70"/>
        <end position="89"/>
    </location>
</feature>
<dbReference type="InterPro" id="IPR001623">
    <property type="entry name" value="DnaJ_domain"/>
</dbReference>
<evidence type="ECO:0000256" key="9">
    <source>
        <dbReference type="SAM" id="MobiDB-lite"/>
    </source>
</evidence>
<dbReference type="SMART" id="SM00973">
    <property type="entry name" value="Sec63"/>
    <property type="match status" value="1"/>
</dbReference>
<feature type="compositionally biased region" description="Acidic residues" evidence="9">
    <location>
        <begin position="645"/>
        <end position="659"/>
    </location>
</feature>
<protein>
    <recommendedName>
        <fullName evidence="11">J domain-containing protein</fullName>
    </recommendedName>
</protein>
<keyword evidence="6 10" id="KW-1133">Transmembrane helix</keyword>
<dbReference type="Gene3D" id="2.60.40.150">
    <property type="entry name" value="C2 domain"/>
    <property type="match status" value="1"/>
</dbReference>
<keyword evidence="4" id="KW-0256">Endoplasmic reticulum</keyword>
<accession>A0A8K0NQ86</accession>
<feature type="compositionally biased region" description="Basic and acidic residues" evidence="9">
    <location>
        <begin position="676"/>
        <end position="685"/>
    </location>
</feature>
<keyword evidence="8" id="KW-0143">Chaperone</keyword>
<evidence type="ECO:0000256" key="8">
    <source>
        <dbReference type="ARBA" id="ARBA00023186"/>
    </source>
</evidence>
<keyword evidence="5" id="KW-0653">Protein transport</keyword>
<feature type="compositionally biased region" description="Acidic residues" evidence="9">
    <location>
        <begin position="616"/>
        <end position="627"/>
    </location>
</feature>
<dbReference type="Pfam" id="PF02889">
    <property type="entry name" value="Sec63"/>
    <property type="match status" value="1"/>
</dbReference>
<dbReference type="PANTHER" id="PTHR24075:SF0">
    <property type="entry name" value="TRANSLOCATION PROTEIN SEC63 HOMOLOG"/>
    <property type="match status" value="1"/>
</dbReference>
<dbReference type="FunFam" id="1.10.287.110:FF:000039">
    <property type="entry name" value="Protein translocation complex component (Npl1)"/>
    <property type="match status" value="1"/>
</dbReference>
<dbReference type="InterPro" id="IPR035892">
    <property type="entry name" value="C2_domain_sf"/>
</dbReference>
<evidence type="ECO:0000256" key="2">
    <source>
        <dbReference type="ARBA" id="ARBA00022448"/>
    </source>
</evidence>
<evidence type="ECO:0000256" key="10">
    <source>
        <dbReference type="SAM" id="Phobius"/>
    </source>
</evidence>
<comment type="caution">
    <text evidence="12">The sequence shown here is derived from an EMBL/GenBank/DDBJ whole genome shotgun (WGS) entry which is preliminary data.</text>
</comment>
<dbReference type="SUPFAM" id="SSF158702">
    <property type="entry name" value="Sec63 N-terminal domain-like"/>
    <property type="match status" value="1"/>
</dbReference>
<organism evidence="12 13">
    <name type="scientific">Filobasidium floriforme</name>
    <dbReference type="NCBI Taxonomy" id="5210"/>
    <lineage>
        <taxon>Eukaryota</taxon>
        <taxon>Fungi</taxon>
        <taxon>Dikarya</taxon>
        <taxon>Basidiomycota</taxon>
        <taxon>Agaricomycotina</taxon>
        <taxon>Tremellomycetes</taxon>
        <taxon>Filobasidiales</taxon>
        <taxon>Filobasidiaceae</taxon>
        <taxon>Filobasidium</taxon>
    </lineage>
</organism>
<dbReference type="InterPro" id="IPR004179">
    <property type="entry name" value="Sec63-dom"/>
</dbReference>
<evidence type="ECO:0000256" key="4">
    <source>
        <dbReference type="ARBA" id="ARBA00022824"/>
    </source>
</evidence>
<keyword evidence="13" id="KW-1185">Reference proteome</keyword>
<proteinExistence type="predicted"/>
<keyword evidence="7 10" id="KW-0472">Membrane</keyword>
<evidence type="ECO:0000256" key="7">
    <source>
        <dbReference type="ARBA" id="ARBA00023136"/>
    </source>
</evidence>
<feature type="transmembrane region" description="Helical" evidence="10">
    <location>
        <begin position="203"/>
        <end position="226"/>
    </location>
</feature>
<feature type="region of interest" description="Disordered" evidence="9">
    <location>
        <begin position="609"/>
        <end position="692"/>
    </location>
</feature>
<evidence type="ECO:0000256" key="3">
    <source>
        <dbReference type="ARBA" id="ARBA00022692"/>
    </source>
</evidence>
<dbReference type="PROSITE" id="PS50076">
    <property type="entry name" value="DNAJ_2"/>
    <property type="match status" value="1"/>
</dbReference>
<dbReference type="InterPro" id="IPR036869">
    <property type="entry name" value="J_dom_sf"/>
</dbReference>
<evidence type="ECO:0000256" key="1">
    <source>
        <dbReference type="ARBA" id="ARBA00004477"/>
    </source>
</evidence>
<dbReference type="GO" id="GO:0003723">
    <property type="term" value="F:RNA binding"/>
    <property type="evidence" value="ECO:0007669"/>
    <property type="project" value="TreeGrafter"/>
</dbReference>
<gene>
    <name evidence="12" type="ORF">FFLO_04054</name>
</gene>
<evidence type="ECO:0000313" key="13">
    <source>
        <dbReference type="Proteomes" id="UP000812966"/>
    </source>
</evidence>
<keyword evidence="3 10" id="KW-0812">Transmembrane</keyword>
<dbReference type="GO" id="GO:0008320">
    <property type="term" value="F:protein transmembrane transporter activity"/>
    <property type="evidence" value="ECO:0007669"/>
    <property type="project" value="TreeGrafter"/>
</dbReference>
<evidence type="ECO:0000259" key="11">
    <source>
        <dbReference type="PROSITE" id="PS50076"/>
    </source>
</evidence>
<sequence length="692" mass="76163">MAGGINYDESGALASYFAISFLSLILFPTTLIILRRAVVGTKGKGKECECESCQRKVKYMKRFATEGSGLNLLLLAGWTAFFALAYIISQSEGTETKVYDPFEILGLSSANRPPILQSSDEKAIKKHFKKISLKYHPDKIKASDNQTKEEAETYFVELTKAYKSLTDEAIRDNLRKFGNPDGQQPREDKIAIPSWVVEGNNGLWVLALYGIGLGGGIPFVVGRWWFKQRVLTKDGALSSTAELFFHNLIEDISFPALLALIASALEIKTILAAKSSSKKQKRTRQTQTEALEKKVRTEAERLGMGDVLAAGWESEKGKGVVLPNPHNRRAVALLWTHLLRIEDIEAELLDERREILLQVPKFIPSLVNVSVAYHWLNTTTMCMNLYAQLVQAVPSLDYPALQLPGIDIEQAKVLMEKGISGQGWQKKVVGDAEVEKLIGDEGIRIAKEFPQLHVSDAKFEVEGENSITVGSLCQFVYTVHLTAEEPSPQALKASQKNQKVEDKDDKDVVFAHAPCWPGHRKPHWWVMVADGTSNTVLFPPQRIGDIPLVTSDEKDVSAEKSAKGKTFKLTFPAPPTPGSTSLEVYFISDTFIGGNLERSVVLTVANEEAAPPPQADDGDISDPDEDTLAGQIAMMKGQRVKKADEQDDEDEEGSSDEEGDGGRGTDDSSDSDSEDETPRGKKVVDSSDSDSD</sequence>
<dbReference type="GO" id="GO:0031207">
    <property type="term" value="C:Sec62/Sec63 complex"/>
    <property type="evidence" value="ECO:0007669"/>
    <property type="project" value="TreeGrafter"/>
</dbReference>
<dbReference type="CDD" id="cd06257">
    <property type="entry name" value="DnaJ"/>
    <property type="match status" value="1"/>
</dbReference>
<name>A0A8K0NQ86_9TREE</name>
<comment type="subcellular location">
    <subcellularLocation>
        <location evidence="1">Endoplasmic reticulum membrane</location>
        <topology evidence="1">Multi-pass membrane protein</topology>
    </subcellularLocation>
</comment>
<dbReference type="SMART" id="SM00271">
    <property type="entry name" value="DnaJ"/>
    <property type="match status" value="1"/>
</dbReference>
<dbReference type="Gene3D" id="1.10.3380.10">
    <property type="entry name" value="Sec63 N-terminal domain-like domain"/>
    <property type="match status" value="1"/>
</dbReference>
<dbReference type="SUPFAM" id="SSF81296">
    <property type="entry name" value="E set domains"/>
    <property type="match status" value="1"/>
</dbReference>
<dbReference type="GO" id="GO:0006614">
    <property type="term" value="P:SRP-dependent cotranslational protein targeting to membrane"/>
    <property type="evidence" value="ECO:0007669"/>
    <property type="project" value="TreeGrafter"/>
</dbReference>
<dbReference type="Pfam" id="PF00226">
    <property type="entry name" value="DnaJ"/>
    <property type="match status" value="1"/>
</dbReference>
<dbReference type="Gene3D" id="1.10.287.110">
    <property type="entry name" value="DnaJ domain"/>
    <property type="match status" value="1"/>
</dbReference>
<feature type="transmembrane region" description="Helical" evidence="10">
    <location>
        <begin position="12"/>
        <end position="34"/>
    </location>
</feature>
<dbReference type="AlphaFoldDB" id="A0A8K0NQ86"/>
<dbReference type="EMBL" id="JABELV010000081">
    <property type="protein sequence ID" value="KAG7531828.1"/>
    <property type="molecule type" value="Genomic_DNA"/>
</dbReference>
<evidence type="ECO:0000256" key="5">
    <source>
        <dbReference type="ARBA" id="ARBA00022927"/>
    </source>
</evidence>
<keyword evidence="2" id="KW-0813">Transport</keyword>
<dbReference type="SUPFAM" id="SSF46565">
    <property type="entry name" value="Chaperone J-domain"/>
    <property type="match status" value="1"/>
</dbReference>
<dbReference type="Proteomes" id="UP000812966">
    <property type="component" value="Unassembled WGS sequence"/>
</dbReference>
<dbReference type="GO" id="GO:0006620">
    <property type="term" value="P:post-translational protein targeting to endoplasmic reticulum membrane"/>
    <property type="evidence" value="ECO:0007669"/>
    <property type="project" value="TreeGrafter"/>
</dbReference>
<dbReference type="PANTHER" id="PTHR24075">
    <property type="entry name" value="SEC63 DOMAIN-CONTAINING"/>
    <property type="match status" value="1"/>
</dbReference>
<reference evidence="12" key="1">
    <citation type="submission" date="2020-04" db="EMBL/GenBank/DDBJ databases">
        <title>Analysis of mating type loci in Filobasidium floriforme.</title>
        <authorList>
            <person name="Nowrousian M."/>
        </authorList>
    </citation>
    <scope>NUCLEOTIDE SEQUENCE</scope>
    <source>
        <strain evidence="12">CBS 6242</strain>
    </source>
</reference>
<evidence type="ECO:0000313" key="12">
    <source>
        <dbReference type="EMBL" id="KAG7531828.1"/>
    </source>
</evidence>
<evidence type="ECO:0000256" key="6">
    <source>
        <dbReference type="ARBA" id="ARBA00022989"/>
    </source>
</evidence>
<dbReference type="InterPro" id="IPR014756">
    <property type="entry name" value="Ig_E-set"/>
</dbReference>
<feature type="domain" description="J" evidence="11">
    <location>
        <begin position="100"/>
        <end position="178"/>
    </location>
</feature>